<evidence type="ECO:0000313" key="1">
    <source>
        <dbReference type="EMBL" id="CAG6522073.1"/>
    </source>
</evidence>
<dbReference type="EMBL" id="HBUE01290275">
    <property type="protein sequence ID" value="CAG6573683.1"/>
    <property type="molecule type" value="Transcribed_RNA"/>
</dbReference>
<sequence length="110" mass="12917">MACRYMCPVLNQQTNFWYWLAGLALRDTTHCMMKLTGRRKKTARQQRTPARRLTVASSSSYAHSRTTHMLNILDVDGMVGKMCVEMDRMRKRDVTRFVDGNQMKNYSYIN</sequence>
<reference evidence="1" key="1">
    <citation type="submission" date="2021-05" db="EMBL/GenBank/DDBJ databases">
        <authorList>
            <person name="Alioto T."/>
            <person name="Alioto T."/>
            <person name="Gomez Garrido J."/>
        </authorList>
    </citation>
    <scope>NUCLEOTIDE SEQUENCE</scope>
</reference>
<proteinExistence type="predicted"/>
<protein>
    <submittedName>
        <fullName evidence="1">(northern house mosquito) hypothetical protein</fullName>
    </submittedName>
</protein>
<dbReference type="EMBL" id="HBUE01184581">
    <property type="protein sequence ID" value="CAG6522073.1"/>
    <property type="molecule type" value="Transcribed_RNA"/>
</dbReference>
<accession>A0A8D8GWF0</accession>
<organism evidence="1">
    <name type="scientific">Culex pipiens</name>
    <name type="common">House mosquito</name>
    <dbReference type="NCBI Taxonomy" id="7175"/>
    <lineage>
        <taxon>Eukaryota</taxon>
        <taxon>Metazoa</taxon>
        <taxon>Ecdysozoa</taxon>
        <taxon>Arthropoda</taxon>
        <taxon>Hexapoda</taxon>
        <taxon>Insecta</taxon>
        <taxon>Pterygota</taxon>
        <taxon>Neoptera</taxon>
        <taxon>Endopterygota</taxon>
        <taxon>Diptera</taxon>
        <taxon>Nematocera</taxon>
        <taxon>Culicoidea</taxon>
        <taxon>Culicidae</taxon>
        <taxon>Culicinae</taxon>
        <taxon>Culicini</taxon>
        <taxon>Culex</taxon>
        <taxon>Culex</taxon>
    </lineage>
</organism>
<dbReference type="AlphaFoldDB" id="A0A8D8GWF0"/>
<name>A0A8D8GWF0_CULPI</name>